<organism evidence="1">
    <name type="scientific">uncultured Caudovirales phage</name>
    <dbReference type="NCBI Taxonomy" id="2100421"/>
    <lineage>
        <taxon>Viruses</taxon>
        <taxon>Duplodnaviria</taxon>
        <taxon>Heunggongvirae</taxon>
        <taxon>Uroviricota</taxon>
        <taxon>Caudoviricetes</taxon>
        <taxon>Peduoviridae</taxon>
        <taxon>Maltschvirus</taxon>
        <taxon>Maltschvirus maltsch</taxon>
    </lineage>
</organism>
<proteinExistence type="predicted"/>
<protein>
    <submittedName>
        <fullName evidence="1">Uncharacterized protein</fullName>
    </submittedName>
</protein>
<accession>A0A6J5LVH0</accession>
<gene>
    <name evidence="1" type="ORF">UFOVP286_17</name>
</gene>
<reference evidence="1" key="1">
    <citation type="submission" date="2020-04" db="EMBL/GenBank/DDBJ databases">
        <authorList>
            <person name="Chiriac C."/>
            <person name="Salcher M."/>
            <person name="Ghai R."/>
            <person name="Kavagutti S V."/>
        </authorList>
    </citation>
    <scope>NUCLEOTIDE SEQUENCE</scope>
</reference>
<dbReference type="EMBL" id="LR796304">
    <property type="protein sequence ID" value="CAB4135709.1"/>
    <property type="molecule type" value="Genomic_DNA"/>
</dbReference>
<sequence>MYKLFSKINCLDDSYYFEQAQERDEDIKTIKIGEDFRDVLIDYISDNSIDISDVSDDEFDACVELLQNWANISENKSITFSISN</sequence>
<evidence type="ECO:0000313" key="1">
    <source>
        <dbReference type="EMBL" id="CAB4135709.1"/>
    </source>
</evidence>
<name>A0A6J5LVH0_9CAUD</name>